<dbReference type="InterPro" id="IPR020904">
    <property type="entry name" value="Sc_DH/Rdtase_CS"/>
</dbReference>
<sequence length="248" mass="26122">MKKYDGKRAVIIGGTSGMGLATAKMLLEEGARVLVTGRSQAGLESAEQELGGSAIVVSSDARSLTDIDALATRVKGEFGTFDLLFVNAGFSIPTPLDSVTEAIYDEMFNLNAKGPFFAVQKLAPLINRGGSVVLTTSVANVKGLPGQATYGGAKAALRSFARVLATELLPREIRVNAVSPGPIDTPILDKVFPDKNAAAQVREKTIGMIPMKRFGTSEEIAKAVLFLAFDATFTTGLEIPVDGGWSQL</sequence>
<dbReference type="RefSeq" id="WP_042628280.1">
    <property type="nucleotide sequence ID" value="NZ_CP002581.1"/>
</dbReference>
<reference evidence="5" key="1">
    <citation type="submission" date="2011-03" db="EMBL/GenBank/DDBJ databases">
        <authorList>
            <person name="Voget S."/>
            <person name="Streit W.R."/>
            <person name="Jaeger K.E."/>
            <person name="Daniel R."/>
        </authorList>
    </citation>
    <scope>NUCLEOTIDE SEQUENCE [LARGE SCALE GENOMIC DNA]</scope>
    <source>
        <strain evidence="5">PG1</strain>
    </source>
</reference>
<dbReference type="Pfam" id="PF13561">
    <property type="entry name" value="adh_short_C2"/>
    <property type="match status" value="1"/>
</dbReference>
<dbReference type="InterPro" id="IPR051122">
    <property type="entry name" value="SDR_DHRS6-like"/>
</dbReference>
<proteinExistence type="inferred from homology"/>
<dbReference type="EC" id="1.1.1.100" evidence="4"/>
<comment type="similarity">
    <text evidence="1">Belongs to the short-chain dehydrogenases/reductases (SDR) family.</text>
</comment>
<dbReference type="FunFam" id="3.40.50.720:FF:000084">
    <property type="entry name" value="Short-chain dehydrogenase reductase"/>
    <property type="match status" value="1"/>
</dbReference>
<dbReference type="HOGENOM" id="CLU_010194_1_0_4"/>
<dbReference type="PRINTS" id="PR00081">
    <property type="entry name" value="GDHRDH"/>
</dbReference>
<feature type="domain" description="Ketoreductase" evidence="3">
    <location>
        <begin position="7"/>
        <end position="181"/>
    </location>
</feature>
<dbReference type="PANTHER" id="PTHR43477:SF1">
    <property type="entry name" value="DIHYDROANTICAPSIN 7-DEHYDROGENASE"/>
    <property type="match status" value="1"/>
</dbReference>
<dbReference type="KEGG" id="bgp:BGL_2c18520"/>
<accession>A0A0B6S2N9</accession>
<keyword evidence="5" id="KW-1185">Reference proteome</keyword>
<dbReference type="CDD" id="cd05233">
    <property type="entry name" value="SDR_c"/>
    <property type="match status" value="1"/>
</dbReference>
<dbReference type="InterPro" id="IPR002347">
    <property type="entry name" value="SDR_fam"/>
</dbReference>
<dbReference type="PANTHER" id="PTHR43477">
    <property type="entry name" value="DIHYDROANTICAPSIN 7-DEHYDROGENASE"/>
    <property type="match status" value="1"/>
</dbReference>
<keyword evidence="2 4" id="KW-0560">Oxidoreductase</keyword>
<dbReference type="PRINTS" id="PR00080">
    <property type="entry name" value="SDRFAMILY"/>
</dbReference>
<evidence type="ECO:0000256" key="1">
    <source>
        <dbReference type="ARBA" id="ARBA00006484"/>
    </source>
</evidence>
<dbReference type="PROSITE" id="PS00061">
    <property type="entry name" value="ADH_SHORT"/>
    <property type="match status" value="1"/>
</dbReference>
<name>A0A0B6S2N9_BURPL</name>
<organism evidence="4 5">
    <name type="scientific">Burkholderia plantarii</name>
    <dbReference type="NCBI Taxonomy" id="41899"/>
    <lineage>
        <taxon>Bacteria</taxon>
        <taxon>Pseudomonadati</taxon>
        <taxon>Pseudomonadota</taxon>
        <taxon>Betaproteobacteria</taxon>
        <taxon>Burkholderiales</taxon>
        <taxon>Burkholderiaceae</taxon>
        <taxon>Burkholderia</taxon>
    </lineage>
</organism>
<gene>
    <name evidence="4" type="primary">fabG10</name>
    <name evidence="4" type="ORF">BGL_2c18520</name>
</gene>
<dbReference type="SUPFAM" id="SSF51735">
    <property type="entry name" value="NAD(P)-binding Rossmann-fold domains"/>
    <property type="match status" value="1"/>
</dbReference>
<dbReference type="Proteomes" id="UP000031838">
    <property type="component" value="Chromosome 2"/>
</dbReference>
<dbReference type="EMBL" id="CP002581">
    <property type="protein sequence ID" value="AJK49918.1"/>
    <property type="molecule type" value="Genomic_DNA"/>
</dbReference>
<evidence type="ECO:0000313" key="4">
    <source>
        <dbReference type="EMBL" id="AJK49918.1"/>
    </source>
</evidence>
<evidence type="ECO:0000259" key="3">
    <source>
        <dbReference type="SMART" id="SM00822"/>
    </source>
</evidence>
<dbReference type="InterPro" id="IPR057326">
    <property type="entry name" value="KR_dom"/>
</dbReference>
<reference evidence="4 5" key="2">
    <citation type="journal article" date="2016" name="Appl. Microbiol. Biotechnol.">
        <title>Mutations improving production and secretion of extracellular lipase by Burkholderia glumae PG1.</title>
        <authorList>
            <person name="Knapp A."/>
            <person name="Voget S."/>
            <person name="Gao R."/>
            <person name="Zaburannyi N."/>
            <person name="Krysciak D."/>
            <person name="Breuer M."/>
            <person name="Hauer B."/>
            <person name="Streit W.R."/>
            <person name="Muller R."/>
            <person name="Daniel R."/>
            <person name="Jaeger K.E."/>
        </authorList>
    </citation>
    <scope>NUCLEOTIDE SEQUENCE [LARGE SCALE GENOMIC DNA]</scope>
    <source>
        <strain evidence="4 5">PG1</strain>
    </source>
</reference>
<evidence type="ECO:0000256" key="2">
    <source>
        <dbReference type="ARBA" id="ARBA00023002"/>
    </source>
</evidence>
<evidence type="ECO:0000313" key="5">
    <source>
        <dbReference type="Proteomes" id="UP000031838"/>
    </source>
</evidence>
<dbReference type="InterPro" id="IPR036291">
    <property type="entry name" value="NAD(P)-bd_dom_sf"/>
</dbReference>
<dbReference type="GO" id="GO:0004316">
    <property type="term" value="F:3-oxoacyl-[acyl-carrier-protein] reductase (NADPH) activity"/>
    <property type="evidence" value="ECO:0007669"/>
    <property type="project" value="UniProtKB-EC"/>
</dbReference>
<protein>
    <submittedName>
        <fullName evidence="4">3-oxoacyl-[acyl-carrier protein] reductase FabG</fullName>
        <ecNumber evidence="4">1.1.1.100</ecNumber>
    </submittedName>
</protein>
<dbReference type="SMART" id="SM00822">
    <property type="entry name" value="PKS_KR"/>
    <property type="match status" value="1"/>
</dbReference>
<dbReference type="Gene3D" id="3.40.50.720">
    <property type="entry name" value="NAD(P)-binding Rossmann-like Domain"/>
    <property type="match status" value="1"/>
</dbReference>
<dbReference type="AlphaFoldDB" id="A0A0B6S2N9"/>